<dbReference type="Proteomes" id="UP000076603">
    <property type="component" value="Unassembled WGS sequence"/>
</dbReference>
<name>A0A162TV33_9CLOT</name>
<dbReference type="STRING" id="1121326.CLMAG_01050"/>
<comment type="caution">
    <text evidence="1">The sequence shown here is derived from an EMBL/GenBank/DDBJ whole genome shotgun (WGS) entry which is preliminary data.</text>
</comment>
<dbReference type="PATRIC" id="fig|1121326.3.peg.92"/>
<sequence>MLCFLFLIIIIAAVCISYYFTNKMAAQRKQILLLKYQNNGLKENSKAERDKKISVEYILPANTKGFIKKRCELLICPIDNSAVLNSLQEDTLVKVEDSANVNNQLWYEISLITEERINSKGWVKEDFMILEQNSNE</sequence>
<proteinExistence type="predicted"/>
<protein>
    <submittedName>
        <fullName evidence="1">Uncharacterized protein</fullName>
    </submittedName>
</protein>
<dbReference type="RefSeq" id="WP_066616453.1">
    <property type="nucleotide sequence ID" value="NZ_FQXL01000034.1"/>
</dbReference>
<gene>
    <name evidence="1" type="ORF">CLMAG_01050</name>
</gene>
<organism evidence="1 2">
    <name type="scientific">Clostridium magnum DSM 2767</name>
    <dbReference type="NCBI Taxonomy" id="1121326"/>
    <lineage>
        <taxon>Bacteria</taxon>
        <taxon>Bacillati</taxon>
        <taxon>Bacillota</taxon>
        <taxon>Clostridia</taxon>
        <taxon>Eubacteriales</taxon>
        <taxon>Clostridiaceae</taxon>
        <taxon>Clostridium</taxon>
    </lineage>
</organism>
<evidence type="ECO:0000313" key="1">
    <source>
        <dbReference type="EMBL" id="KZL93101.1"/>
    </source>
</evidence>
<dbReference type="AlphaFoldDB" id="A0A162TV33"/>
<reference evidence="1 2" key="1">
    <citation type="submission" date="2016-04" db="EMBL/GenBank/DDBJ databases">
        <title>Genome sequence of Clostridium magnum DSM 2767.</title>
        <authorList>
            <person name="Poehlein A."/>
            <person name="Uhlig R."/>
            <person name="Fischer R."/>
            <person name="Bahl H."/>
            <person name="Daniel R."/>
        </authorList>
    </citation>
    <scope>NUCLEOTIDE SEQUENCE [LARGE SCALE GENOMIC DNA]</scope>
    <source>
        <strain evidence="1 2">DSM 2767</strain>
    </source>
</reference>
<dbReference type="EMBL" id="LWAE01000001">
    <property type="protein sequence ID" value="KZL93101.1"/>
    <property type="molecule type" value="Genomic_DNA"/>
</dbReference>
<accession>A0A162TV33</accession>
<evidence type="ECO:0000313" key="2">
    <source>
        <dbReference type="Proteomes" id="UP000076603"/>
    </source>
</evidence>
<dbReference type="OrthoDB" id="1925115at2"/>
<keyword evidence="2" id="KW-1185">Reference proteome</keyword>